<dbReference type="Pfam" id="PF13274">
    <property type="entry name" value="SocA_Panacea"/>
    <property type="match status" value="1"/>
</dbReference>
<dbReference type="OrthoDB" id="3213544at2"/>
<reference evidence="2 3" key="1">
    <citation type="submission" date="2019-07" db="EMBL/GenBank/DDBJ databases">
        <title>Salinicoccus cyprini sp. nov., isolated from gastro-intestinal tract of mirror carp, Cyprinus carpio var. specularis, collected from Gobind Sagar Reservoir, Himachal Pradesh, India.</title>
        <authorList>
            <person name="Talwar C."/>
            <person name="Singh A.K."/>
            <person name="Lal R."/>
            <person name="Negi R.K."/>
        </authorList>
    </citation>
    <scope>NUCLEOTIDE SEQUENCE [LARGE SCALE GENOMIC DNA]</scope>
    <source>
        <strain evidence="2 3">CT19</strain>
    </source>
</reference>
<dbReference type="InterPro" id="IPR022452">
    <property type="entry name" value="MqsA"/>
</dbReference>
<accession>A0A558AXG6</accession>
<dbReference type="SUPFAM" id="SSF47413">
    <property type="entry name" value="lambda repressor-like DNA-binding domains"/>
    <property type="match status" value="1"/>
</dbReference>
<dbReference type="RefSeq" id="WP_145284685.1">
    <property type="nucleotide sequence ID" value="NZ_VMSJ01000001.1"/>
</dbReference>
<evidence type="ECO:0000313" key="3">
    <source>
        <dbReference type="Proteomes" id="UP000315103"/>
    </source>
</evidence>
<dbReference type="NCBIfam" id="TIGR03830">
    <property type="entry name" value="CxxCG_CxxCG_HTH"/>
    <property type="match status" value="1"/>
</dbReference>
<dbReference type="InterPro" id="IPR032758">
    <property type="entry name" value="MqsA/HigA-2"/>
</dbReference>
<dbReference type="InterPro" id="IPR010982">
    <property type="entry name" value="Lambda_DNA-bd_dom_sf"/>
</dbReference>
<sequence length="349" mass="40527">MTVTKKQSKGHDREAKRSVYCDNCNEVRQTHTEIRSEVYNIRGKNIEIESEVRVCGVCNEAIYDEQLDSLNINNAFQVYREQNNIMSSEEIVELRRRYGLSQRGLATILGWGMATVGRYESGAIPSNSHHTMLLNLRNDIDFAHKLYNENKDKLKKLDLQRMHDRLEDEQKKSEERDTIALLSKKIKSDDDPVLHGYAEFDFNKLVGMVVYLTDKLDKVSKTKLMKLLFYSDFRNFRETGLSISGLTYRHLPYGPVPDHHYLILDALSEMEHVKLEPFADYEGEYLIPVGQPDLSSFDEDELEILDGVINDFKNMNATDISEYSHTEKAYTETEDKDYISYEFADSLRD</sequence>
<dbReference type="Gene3D" id="1.10.260.40">
    <property type="entry name" value="lambda repressor-like DNA-binding domains"/>
    <property type="match status" value="1"/>
</dbReference>
<dbReference type="AlphaFoldDB" id="A0A558AXG6"/>
<dbReference type="Proteomes" id="UP000315103">
    <property type="component" value="Unassembled WGS sequence"/>
</dbReference>
<dbReference type="PROSITE" id="PS50943">
    <property type="entry name" value="HTH_CROC1"/>
    <property type="match status" value="1"/>
</dbReference>
<proteinExistence type="predicted"/>
<dbReference type="Pfam" id="PF15731">
    <property type="entry name" value="MqsA_antitoxin"/>
    <property type="match status" value="1"/>
</dbReference>
<evidence type="ECO:0000259" key="1">
    <source>
        <dbReference type="PROSITE" id="PS50943"/>
    </source>
</evidence>
<keyword evidence="3" id="KW-1185">Reference proteome</keyword>
<feature type="domain" description="HTH cro/C1-type" evidence="1">
    <location>
        <begin position="91"/>
        <end position="126"/>
    </location>
</feature>
<comment type="caution">
    <text evidence="2">The sequence shown here is derived from an EMBL/GenBank/DDBJ whole genome shotgun (WGS) entry which is preliminary data.</text>
</comment>
<organism evidence="2 3">
    <name type="scientific">Salinicoccus cyprini</name>
    <dbReference type="NCBI Taxonomy" id="2493691"/>
    <lineage>
        <taxon>Bacteria</taxon>
        <taxon>Bacillati</taxon>
        <taxon>Bacillota</taxon>
        <taxon>Bacilli</taxon>
        <taxon>Bacillales</taxon>
        <taxon>Staphylococcaceae</taxon>
        <taxon>Salinicoccus</taxon>
    </lineage>
</organism>
<dbReference type="InterPro" id="IPR025272">
    <property type="entry name" value="SocA_Panacea"/>
</dbReference>
<dbReference type="InterPro" id="IPR001387">
    <property type="entry name" value="Cro/C1-type_HTH"/>
</dbReference>
<gene>
    <name evidence="2" type="ORF">FO441_01325</name>
</gene>
<protein>
    <submittedName>
        <fullName evidence="2">DUF4065 domain-containing protein</fullName>
    </submittedName>
</protein>
<name>A0A558AXG6_9STAP</name>
<dbReference type="GO" id="GO:0003677">
    <property type="term" value="F:DNA binding"/>
    <property type="evidence" value="ECO:0007669"/>
    <property type="project" value="InterPro"/>
</dbReference>
<evidence type="ECO:0000313" key="2">
    <source>
        <dbReference type="EMBL" id="TVT28947.1"/>
    </source>
</evidence>
<dbReference type="EMBL" id="VMSJ01000001">
    <property type="protein sequence ID" value="TVT28947.1"/>
    <property type="molecule type" value="Genomic_DNA"/>
</dbReference>
<dbReference type="CDD" id="cd00093">
    <property type="entry name" value="HTH_XRE"/>
    <property type="match status" value="1"/>
</dbReference>